<evidence type="ECO:0000313" key="3">
    <source>
        <dbReference type="Proteomes" id="UP000460412"/>
    </source>
</evidence>
<accession>A0A7X3SK47</accession>
<feature type="domain" description="HEPN AbiU2-like" evidence="1">
    <location>
        <begin position="19"/>
        <end position="199"/>
    </location>
</feature>
<keyword evidence="3" id="KW-1185">Reference proteome</keyword>
<dbReference type="InterPro" id="IPR040704">
    <property type="entry name" value="HEPN_AbiU2"/>
</dbReference>
<dbReference type="Proteomes" id="UP000460412">
    <property type="component" value="Unassembled WGS sequence"/>
</dbReference>
<comment type="caution">
    <text evidence="2">The sequence shown here is derived from an EMBL/GenBank/DDBJ whole genome shotgun (WGS) entry which is preliminary data.</text>
</comment>
<organism evidence="2 3">
    <name type="scientific">Sporofaciens musculi</name>
    <dbReference type="NCBI Taxonomy" id="2681861"/>
    <lineage>
        <taxon>Bacteria</taxon>
        <taxon>Bacillati</taxon>
        <taxon>Bacillota</taxon>
        <taxon>Clostridia</taxon>
        <taxon>Lachnospirales</taxon>
        <taxon>Lachnospiraceae</taxon>
        <taxon>Sporofaciens</taxon>
    </lineage>
</organism>
<protein>
    <recommendedName>
        <fullName evidence="1">HEPN AbiU2-like domain-containing protein</fullName>
    </recommendedName>
</protein>
<dbReference type="EMBL" id="WUQX01000001">
    <property type="protein sequence ID" value="MXP77109.1"/>
    <property type="molecule type" value="Genomic_DNA"/>
</dbReference>
<evidence type="ECO:0000313" key="2">
    <source>
        <dbReference type="EMBL" id="MXP77109.1"/>
    </source>
</evidence>
<evidence type="ECO:0000259" key="1">
    <source>
        <dbReference type="Pfam" id="PF18734"/>
    </source>
</evidence>
<gene>
    <name evidence="2" type="ORF">GN277_17510</name>
</gene>
<proteinExistence type="predicted"/>
<dbReference type="Pfam" id="PF18734">
    <property type="entry name" value="HEPN_AbiU2"/>
    <property type="match status" value="1"/>
</dbReference>
<name>A0A7X3SK47_9FIRM</name>
<dbReference type="AlphaFoldDB" id="A0A7X3SK47"/>
<dbReference type="RefSeq" id="WP_159752184.1">
    <property type="nucleotide sequence ID" value="NZ_WUQX01000001.1"/>
</dbReference>
<reference evidence="2 3" key="1">
    <citation type="submission" date="2019-12" db="EMBL/GenBank/DDBJ databases">
        <title>Sporaefaciens musculi gen. nov., sp. nov., a novel bacterium isolated from the caecum of an obese mouse.</title>
        <authorList>
            <person name="Rasmussen T.S."/>
            <person name="Streidl T."/>
            <person name="Hitch T.C.A."/>
            <person name="Wortmann E."/>
            <person name="Deptula P."/>
            <person name="Hansen M."/>
            <person name="Nielsen D.S."/>
            <person name="Clavel T."/>
            <person name="Vogensen F.K."/>
        </authorList>
    </citation>
    <scope>NUCLEOTIDE SEQUENCE [LARGE SCALE GENOMIC DNA]</scope>
    <source>
        <strain evidence="2 3">WCA-9-b2</strain>
    </source>
</reference>
<sequence length="218" mass="26341">MVNMDNSKAPMNLFVVENVCRFREQALCIKSNIQVLNDIWELQPYFKEKRTGAFYKIVQDNCIFRVILETYKMLYDTMKNSATIYQMTNDVYREMIKMETFNDRQRELLDRKKKLVSDLNQYKDVENVIKASRNKVYAHNDLNYHWFKDAYVEKWGMTEQIYDDILTITNICIDYCNGILKLFNQRLIYEYSNHDDVKHLFGLKTERDEEKEILEQIL</sequence>